<feature type="domain" description="HD/PDEase" evidence="8">
    <location>
        <begin position="31"/>
        <end position="146"/>
    </location>
</feature>
<sequence length="191" mass="21907">MDNASILNFIFEAGILKRVKRSGWWMTGVSNPETVADHSFRTALLGYFLASLENADKYKVLMMCLMADMPEARINDQHKVANRYLNLREAEKNAYIDQVASLGENIKKELLDFKEEYDAQATIESIIARDADILECLFQAKEYSDSGFPVAKKFFRKGPDNLKTKSARALCEKLSNTDTTLWWENISKFDR</sequence>
<accession>A0A0F0CJ16</accession>
<evidence type="ECO:0000313" key="9">
    <source>
        <dbReference type="EMBL" id="KJJ83288.1"/>
    </source>
</evidence>
<dbReference type="InterPro" id="IPR006674">
    <property type="entry name" value="HD_domain"/>
</dbReference>
<dbReference type="GO" id="GO:0046872">
    <property type="term" value="F:metal ion binding"/>
    <property type="evidence" value="ECO:0007669"/>
    <property type="project" value="UniProtKB-KW"/>
</dbReference>
<evidence type="ECO:0000256" key="7">
    <source>
        <dbReference type="ARBA" id="ARBA00022801"/>
    </source>
</evidence>
<evidence type="ECO:0000259" key="8">
    <source>
        <dbReference type="SMART" id="SM00471"/>
    </source>
</evidence>
<comment type="cofactor">
    <cofactor evidence="2">
        <name>Mn(2+)</name>
        <dbReference type="ChEBI" id="CHEBI:29035"/>
    </cofactor>
</comment>
<dbReference type="GO" id="GO:0002953">
    <property type="term" value="F:5'-deoxynucleotidase activity"/>
    <property type="evidence" value="ECO:0007669"/>
    <property type="project" value="UniProtKB-EC"/>
</dbReference>
<evidence type="ECO:0000256" key="2">
    <source>
        <dbReference type="ARBA" id="ARBA00001936"/>
    </source>
</evidence>
<proteinExistence type="predicted"/>
<evidence type="ECO:0000256" key="3">
    <source>
        <dbReference type="ARBA" id="ARBA00001941"/>
    </source>
</evidence>
<dbReference type="Gene3D" id="1.10.3210.10">
    <property type="entry name" value="Hypothetical protein af1432"/>
    <property type="match status" value="1"/>
</dbReference>
<keyword evidence="6" id="KW-0479">Metal-binding</keyword>
<protein>
    <recommendedName>
        <fullName evidence="5">5'-deoxynucleotidase</fullName>
        <ecNumber evidence="5">3.1.3.89</ecNumber>
    </recommendedName>
</protein>
<keyword evidence="10" id="KW-1185">Reference proteome</keyword>
<comment type="catalytic activity">
    <reaction evidence="1">
        <text>a 2'-deoxyribonucleoside 5'-phosphate + H2O = a 2'-deoxyribonucleoside + phosphate</text>
        <dbReference type="Rhea" id="RHEA:36167"/>
        <dbReference type="ChEBI" id="CHEBI:15377"/>
        <dbReference type="ChEBI" id="CHEBI:18274"/>
        <dbReference type="ChEBI" id="CHEBI:43474"/>
        <dbReference type="ChEBI" id="CHEBI:65317"/>
        <dbReference type="EC" id="3.1.3.89"/>
    </reaction>
</comment>
<dbReference type="Pfam" id="PF13023">
    <property type="entry name" value="HD_3"/>
    <property type="match status" value="1"/>
</dbReference>
<evidence type="ECO:0000256" key="4">
    <source>
        <dbReference type="ARBA" id="ARBA00011738"/>
    </source>
</evidence>
<dbReference type="EC" id="3.1.3.89" evidence="5"/>
<comment type="caution">
    <text evidence="9">The sequence shown here is derived from an EMBL/GenBank/DDBJ whole genome shotgun (WGS) entry which is preliminary data.</text>
</comment>
<dbReference type="SUPFAM" id="SSF109604">
    <property type="entry name" value="HD-domain/PDEase-like"/>
    <property type="match status" value="1"/>
</dbReference>
<dbReference type="InterPro" id="IPR039356">
    <property type="entry name" value="YfbR/HDDC2"/>
</dbReference>
<evidence type="ECO:0000256" key="5">
    <source>
        <dbReference type="ARBA" id="ARBA00012964"/>
    </source>
</evidence>
<reference evidence="9 10" key="1">
    <citation type="submission" date="2015-02" db="EMBL/GenBank/DDBJ databases">
        <title>Single-cell genomics of uncultivated deep-branching MTB reveals a conserved set of magnetosome genes.</title>
        <authorList>
            <person name="Kolinko S."/>
            <person name="Richter M."/>
            <person name="Glockner F.O."/>
            <person name="Brachmann A."/>
            <person name="Schuler D."/>
        </authorList>
    </citation>
    <scope>NUCLEOTIDE SEQUENCE [LARGE SCALE GENOMIC DNA]</scope>
    <source>
        <strain evidence="9">SKK-01</strain>
    </source>
</reference>
<gene>
    <name evidence="9" type="ORF">OMAG_002832</name>
</gene>
<organism evidence="9 10">
    <name type="scientific">Candidatus Omnitrophus magneticus</name>
    <dbReference type="NCBI Taxonomy" id="1609969"/>
    <lineage>
        <taxon>Bacteria</taxon>
        <taxon>Pseudomonadati</taxon>
        <taxon>Candidatus Omnitrophota</taxon>
        <taxon>Candidatus Omnitrophus</taxon>
    </lineage>
</organism>
<keyword evidence="7 9" id="KW-0378">Hydrolase</keyword>
<dbReference type="EMBL" id="JYNY01000626">
    <property type="protein sequence ID" value="KJJ83288.1"/>
    <property type="molecule type" value="Genomic_DNA"/>
</dbReference>
<evidence type="ECO:0000313" key="10">
    <source>
        <dbReference type="Proteomes" id="UP000033428"/>
    </source>
</evidence>
<evidence type="ECO:0000256" key="1">
    <source>
        <dbReference type="ARBA" id="ARBA00001638"/>
    </source>
</evidence>
<evidence type="ECO:0000256" key="6">
    <source>
        <dbReference type="ARBA" id="ARBA00022723"/>
    </source>
</evidence>
<dbReference type="GO" id="GO:0005737">
    <property type="term" value="C:cytoplasm"/>
    <property type="evidence" value="ECO:0007669"/>
    <property type="project" value="TreeGrafter"/>
</dbReference>
<name>A0A0F0CJ16_9BACT</name>
<dbReference type="PANTHER" id="PTHR11845:SF13">
    <property type="entry name" value="5'-DEOXYNUCLEOTIDASE HDDC2"/>
    <property type="match status" value="1"/>
</dbReference>
<comment type="subunit">
    <text evidence="4">Homodimer.</text>
</comment>
<dbReference type="InterPro" id="IPR003607">
    <property type="entry name" value="HD/PDEase_dom"/>
</dbReference>
<dbReference type="Proteomes" id="UP000033428">
    <property type="component" value="Unassembled WGS sequence"/>
</dbReference>
<dbReference type="AlphaFoldDB" id="A0A0F0CJ16"/>
<dbReference type="PANTHER" id="PTHR11845">
    <property type="entry name" value="5'-DEOXYNUCLEOTIDASE HDDC2"/>
    <property type="match status" value="1"/>
</dbReference>
<dbReference type="SMART" id="SM00471">
    <property type="entry name" value="HDc"/>
    <property type="match status" value="1"/>
</dbReference>
<comment type="cofactor">
    <cofactor evidence="3">
        <name>Co(2+)</name>
        <dbReference type="ChEBI" id="CHEBI:48828"/>
    </cofactor>
</comment>